<feature type="domain" description="C2H2-type" evidence="14">
    <location>
        <begin position="595"/>
        <end position="622"/>
    </location>
</feature>
<feature type="domain" description="C2H2-type" evidence="14">
    <location>
        <begin position="290"/>
        <end position="317"/>
    </location>
</feature>
<evidence type="ECO:0000256" key="3">
    <source>
        <dbReference type="ARBA" id="ARBA00006991"/>
    </source>
</evidence>
<feature type="compositionally biased region" description="Basic and acidic residues" evidence="13">
    <location>
        <begin position="169"/>
        <end position="183"/>
    </location>
</feature>
<comment type="subcellular location">
    <subcellularLocation>
        <location evidence="2">Nucleus</location>
    </subcellularLocation>
</comment>
<feature type="domain" description="C2H2-type" evidence="14">
    <location>
        <begin position="567"/>
        <end position="594"/>
    </location>
</feature>
<evidence type="ECO:0000256" key="6">
    <source>
        <dbReference type="ARBA" id="ARBA00022771"/>
    </source>
</evidence>
<dbReference type="PANTHER" id="PTHR14196:SF12">
    <property type="entry name" value="ZINC FINGER PROTEIN 208-LIKE"/>
    <property type="match status" value="1"/>
</dbReference>
<dbReference type="PROSITE" id="PS50157">
    <property type="entry name" value="ZINC_FINGER_C2H2_2"/>
    <property type="match status" value="4"/>
</dbReference>
<dbReference type="PANTHER" id="PTHR14196">
    <property type="entry name" value="ODD-SKIPPED - RELATED"/>
    <property type="match status" value="1"/>
</dbReference>
<feature type="compositionally biased region" description="Basic and acidic residues" evidence="13">
    <location>
        <begin position="132"/>
        <end position="143"/>
    </location>
</feature>
<dbReference type="FunFam" id="3.30.160.60:FF:000966">
    <property type="entry name" value="ZFP90 zinc finger protein"/>
    <property type="match status" value="2"/>
</dbReference>
<dbReference type="Proteomes" id="UP001205998">
    <property type="component" value="Unassembled WGS sequence"/>
</dbReference>
<keyword evidence="11" id="KW-0539">Nucleus</keyword>
<name>A0AAD5FGZ2_SILAS</name>
<gene>
    <name evidence="15" type="ORF">C0J50_23935</name>
</gene>
<dbReference type="InterPro" id="IPR050717">
    <property type="entry name" value="C2H2-ZF_Transcription_Reg"/>
</dbReference>
<organism evidence="15 16">
    <name type="scientific">Silurus asotus</name>
    <name type="common">Amur catfish</name>
    <name type="synonym">Parasilurus asotus</name>
    <dbReference type="NCBI Taxonomy" id="30991"/>
    <lineage>
        <taxon>Eukaryota</taxon>
        <taxon>Metazoa</taxon>
        <taxon>Chordata</taxon>
        <taxon>Craniata</taxon>
        <taxon>Vertebrata</taxon>
        <taxon>Euteleostomi</taxon>
        <taxon>Actinopterygii</taxon>
        <taxon>Neopterygii</taxon>
        <taxon>Teleostei</taxon>
        <taxon>Ostariophysi</taxon>
        <taxon>Siluriformes</taxon>
        <taxon>Siluridae</taxon>
        <taxon>Silurus</taxon>
    </lineage>
</organism>
<keyword evidence="8" id="KW-0805">Transcription regulation</keyword>
<keyword evidence="5" id="KW-0677">Repeat</keyword>
<feature type="region of interest" description="Disordered" evidence="13">
    <location>
        <begin position="344"/>
        <end position="363"/>
    </location>
</feature>
<evidence type="ECO:0000313" key="15">
    <source>
        <dbReference type="EMBL" id="KAI5616511.1"/>
    </source>
</evidence>
<evidence type="ECO:0000313" key="16">
    <source>
        <dbReference type="Proteomes" id="UP001205998"/>
    </source>
</evidence>
<feature type="domain" description="C2H2-type" evidence="14">
    <location>
        <begin position="262"/>
        <end position="289"/>
    </location>
</feature>
<dbReference type="InterPro" id="IPR013087">
    <property type="entry name" value="Znf_C2H2_type"/>
</dbReference>
<evidence type="ECO:0000256" key="7">
    <source>
        <dbReference type="ARBA" id="ARBA00022833"/>
    </source>
</evidence>
<keyword evidence="7" id="KW-0862">Zinc</keyword>
<dbReference type="GO" id="GO:0000977">
    <property type="term" value="F:RNA polymerase II transcription regulatory region sequence-specific DNA binding"/>
    <property type="evidence" value="ECO:0007669"/>
    <property type="project" value="TreeGrafter"/>
</dbReference>
<feature type="region of interest" description="Disordered" evidence="13">
    <location>
        <begin position="410"/>
        <end position="438"/>
    </location>
</feature>
<evidence type="ECO:0000259" key="14">
    <source>
        <dbReference type="PROSITE" id="PS50157"/>
    </source>
</evidence>
<proteinExistence type="inferred from homology"/>
<evidence type="ECO:0000256" key="5">
    <source>
        <dbReference type="ARBA" id="ARBA00022737"/>
    </source>
</evidence>
<dbReference type="PROSITE" id="PS00028">
    <property type="entry name" value="ZINC_FINGER_C2H2_1"/>
    <property type="match status" value="4"/>
</dbReference>
<comment type="caution">
    <text evidence="15">The sequence shown here is derived from an EMBL/GenBank/DDBJ whole genome shotgun (WGS) entry which is preliminary data.</text>
</comment>
<keyword evidence="10" id="KW-0804">Transcription</keyword>
<comment type="similarity">
    <text evidence="3">Belongs to the krueppel C2H2-type zinc-finger protein family.</text>
</comment>
<feature type="region of interest" description="Disordered" evidence="13">
    <location>
        <begin position="493"/>
        <end position="520"/>
    </location>
</feature>
<keyword evidence="6 12" id="KW-0863">Zinc-finger</keyword>
<evidence type="ECO:0000256" key="2">
    <source>
        <dbReference type="ARBA" id="ARBA00004123"/>
    </source>
</evidence>
<dbReference type="FunFam" id="3.30.160.60:FF:001498">
    <property type="entry name" value="Zinc finger protein 404"/>
    <property type="match status" value="1"/>
</dbReference>
<evidence type="ECO:0000256" key="13">
    <source>
        <dbReference type="SAM" id="MobiDB-lite"/>
    </source>
</evidence>
<keyword evidence="16" id="KW-1185">Reference proteome</keyword>
<sequence length="644" mass="72384">MDNMSSGVALQKQIASIMDELAKAAVAEISKVVDDGVVLLRLEICEREHEIDSLKRNLQLVSEELRETRRALVRQRAGGACPGQPLQGVTGNDQIGEERPGIDEADRPSDGTSASRVVVKLESIDDDQSVENGKDCTRTEPELHSGSADDDQVWSLENNEEMQDAYFSSRHDQSRKSEHRSRSYESLGGRAETQGLSGEEELSADSLHASTDEFLRAQPCSHSHDALVQPPADCQEDFGTFATCVTSRGRPLFGAVLKKRRYVCAFCTKSFDRLSHLDRHQRIHTGEKPFSCMLCGRCFTQKSSLKSHLKTHRGFTADLDTASLLQSENNLFSDEWNMATHCEEQSASNLDQKAEEPNSHPSYLSHEAAHFTNTDEETIQQAFEDQKIRSFPSGDKQTPEDLPELFERNEPEMEEEENPKISDCHSGSDSAMDEEDAQAHSLNVASYEMDSKESECVNATEQTSAHNQHRLESASTVLHTWGVSEVKSVAVNQIHVKKEEEDASRSDKEESNPNPEAPYDLNQTVSLLKQNPTTDLLRTTETAPVPDFTPDTLPRKRHMLNGRERRFLCVLCGKSFDRLSHLDRHQRVHTGEKPYSCGICGRCFTQKSSLKSHMRTHTGERSFRCTRCGMSFPTRAIRYRHHCN</sequence>
<dbReference type="GO" id="GO:0000981">
    <property type="term" value="F:DNA-binding transcription factor activity, RNA polymerase II-specific"/>
    <property type="evidence" value="ECO:0007669"/>
    <property type="project" value="TreeGrafter"/>
</dbReference>
<dbReference type="InterPro" id="IPR036236">
    <property type="entry name" value="Znf_C2H2_sf"/>
</dbReference>
<reference evidence="15" key="1">
    <citation type="submission" date="2018-07" db="EMBL/GenBank/DDBJ databases">
        <title>Comparative genomics of catfishes provides insights into carnivory and benthic adaptation.</title>
        <authorList>
            <person name="Zhang Y."/>
            <person name="Wang D."/>
            <person name="Peng Z."/>
            <person name="Zheng S."/>
            <person name="Shao F."/>
            <person name="Tao W."/>
        </authorList>
    </citation>
    <scope>NUCLEOTIDE SEQUENCE</scope>
    <source>
        <strain evidence="15">Chongqing</strain>
    </source>
</reference>
<evidence type="ECO:0000256" key="11">
    <source>
        <dbReference type="ARBA" id="ARBA00023242"/>
    </source>
</evidence>
<feature type="region of interest" description="Disordered" evidence="13">
    <location>
        <begin position="166"/>
        <end position="204"/>
    </location>
</feature>
<keyword evidence="4" id="KW-0479">Metal-binding</keyword>
<evidence type="ECO:0000256" key="9">
    <source>
        <dbReference type="ARBA" id="ARBA00023125"/>
    </source>
</evidence>
<dbReference type="AlphaFoldDB" id="A0AAD5FGZ2"/>
<dbReference type="SUPFAM" id="SSF57667">
    <property type="entry name" value="beta-beta-alpha zinc fingers"/>
    <property type="match status" value="3"/>
</dbReference>
<comment type="function">
    <text evidence="1">May be involved in transcriptional regulation.</text>
</comment>
<dbReference type="EMBL" id="MU551724">
    <property type="protein sequence ID" value="KAI5616511.1"/>
    <property type="molecule type" value="Genomic_DNA"/>
</dbReference>
<keyword evidence="9" id="KW-0238">DNA-binding</keyword>
<evidence type="ECO:0000256" key="4">
    <source>
        <dbReference type="ARBA" id="ARBA00022723"/>
    </source>
</evidence>
<evidence type="ECO:0000256" key="1">
    <source>
        <dbReference type="ARBA" id="ARBA00003767"/>
    </source>
</evidence>
<feature type="compositionally biased region" description="Basic and acidic residues" evidence="13">
    <location>
        <begin position="96"/>
        <end position="109"/>
    </location>
</feature>
<dbReference type="SMART" id="SM00355">
    <property type="entry name" value="ZnF_C2H2"/>
    <property type="match status" value="5"/>
</dbReference>
<dbReference type="GO" id="GO:0008270">
    <property type="term" value="F:zinc ion binding"/>
    <property type="evidence" value="ECO:0007669"/>
    <property type="project" value="UniProtKB-KW"/>
</dbReference>
<dbReference type="Gene3D" id="3.30.160.60">
    <property type="entry name" value="Classic Zinc Finger"/>
    <property type="match status" value="5"/>
</dbReference>
<evidence type="ECO:0000256" key="12">
    <source>
        <dbReference type="PROSITE-ProRule" id="PRU00042"/>
    </source>
</evidence>
<dbReference type="GO" id="GO:0005634">
    <property type="term" value="C:nucleus"/>
    <property type="evidence" value="ECO:0007669"/>
    <property type="project" value="UniProtKB-SubCell"/>
</dbReference>
<feature type="compositionally biased region" description="Basic and acidic residues" evidence="13">
    <location>
        <begin position="496"/>
        <end position="511"/>
    </location>
</feature>
<dbReference type="Pfam" id="PF00096">
    <property type="entry name" value="zf-C2H2"/>
    <property type="match status" value="4"/>
</dbReference>
<dbReference type="FunFam" id="3.30.160.60:FF:000512">
    <property type="entry name" value="zinc finger protein 197 isoform X1"/>
    <property type="match status" value="1"/>
</dbReference>
<accession>A0AAD5FGZ2</accession>
<evidence type="ECO:0000256" key="8">
    <source>
        <dbReference type="ARBA" id="ARBA00023015"/>
    </source>
</evidence>
<protein>
    <submittedName>
        <fullName evidence="15">Zinc finger protein 208-like</fullName>
    </submittedName>
</protein>
<feature type="region of interest" description="Disordered" evidence="13">
    <location>
        <begin position="76"/>
        <end position="153"/>
    </location>
</feature>
<evidence type="ECO:0000256" key="10">
    <source>
        <dbReference type="ARBA" id="ARBA00023163"/>
    </source>
</evidence>